<dbReference type="PANTHER" id="PTHR44826:SF3">
    <property type="entry name" value="SPORE COAT PROTEIN SP85"/>
    <property type="match status" value="1"/>
</dbReference>
<evidence type="ECO:0000256" key="6">
    <source>
        <dbReference type="ARBA" id="ARBA00045806"/>
    </source>
</evidence>
<dbReference type="EMBL" id="CAICTM010000069">
    <property type="protein sequence ID" value="CAB9499843.1"/>
    <property type="molecule type" value="Genomic_DNA"/>
</dbReference>
<dbReference type="SUPFAM" id="SSF82171">
    <property type="entry name" value="DPP6 N-terminal domain-like"/>
    <property type="match status" value="1"/>
</dbReference>
<feature type="chain" id="PRO_5040215154" description="Circumsporozoite protein" evidence="8">
    <location>
        <begin position="25"/>
        <end position="646"/>
    </location>
</feature>
<comment type="function">
    <text evidence="5">In the vertebrate host, binds to highly sulfated heparan sulfate proteoglycans (HSPGs) on the surface of host hepatocytes and is required for sporozoite invasion of the host hepatocytes.</text>
</comment>
<evidence type="ECO:0000256" key="7">
    <source>
        <dbReference type="SAM" id="MobiDB-lite"/>
    </source>
</evidence>
<feature type="region of interest" description="Disordered" evidence="7">
    <location>
        <begin position="467"/>
        <end position="558"/>
    </location>
</feature>
<keyword evidence="3" id="KW-0748">Sporozoite</keyword>
<organism evidence="9 10">
    <name type="scientific">Seminavis robusta</name>
    <dbReference type="NCBI Taxonomy" id="568900"/>
    <lineage>
        <taxon>Eukaryota</taxon>
        <taxon>Sar</taxon>
        <taxon>Stramenopiles</taxon>
        <taxon>Ochrophyta</taxon>
        <taxon>Bacillariophyta</taxon>
        <taxon>Bacillariophyceae</taxon>
        <taxon>Bacillariophycidae</taxon>
        <taxon>Naviculales</taxon>
        <taxon>Naviculaceae</taxon>
        <taxon>Seminavis</taxon>
    </lineage>
</organism>
<keyword evidence="4" id="KW-0677">Repeat</keyword>
<evidence type="ECO:0000256" key="4">
    <source>
        <dbReference type="ARBA" id="ARBA00022737"/>
    </source>
</evidence>
<evidence type="ECO:0000256" key="8">
    <source>
        <dbReference type="SAM" id="SignalP"/>
    </source>
</evidence>
<dbReference type="InterPro" id="IPR028994">
    <property type="entry name" value="Integrin_alpha_N"/>
</dbReference>
<comment type="function">
    <text evidence="6">Essential sporozoite protein. In the mosquito vector, required for sporozoite development in the oocyst, migration through the vector hemolymph and entry into the vector salivary glands. In the vertebrate host, required for sporozoite migration through the host dermis and infection of host hepatocytes. Binds to highly sulfated heparan sulfate proteoglycans (HSPGs) on the surface of host hepatocytes.</text>
</comment>
<feature type="signal peptide" evidence="8">
    <location>
        <begin position="1"/>
        <end position="24"/>
    </location>
</feature>
<proteinExistence type="inferred from homology"/>
<evidence type="ECO:0000313" key="10">
    <source>
        <dbReference type="Proteomes" id="UP001153069"/>
    </source>
</evidence>
<gene>
    <name evidence="9" type="ORF">SEMRO_70_G038870.1</name>
</gene>
<comment type="similarity">
    <text evidence="1">Belongs to the plasmodium circumsporozoite protein family.</text>
</comment>
<feature type="compositionally biased region" description="Low complexity" evidence="7">
    <location>
        <begin position="467"/>
        <end position="514"/>
    </location>
</feature>
<dbReference type="Gene3D" id="2.130.10.130">
    <property type="entry name" value="Integrin alpha, N-terminal"/>
    <property type="match status" value="1"/>
</dbReference>
<reference evidence="9" key="1">
    <citation type="submission" date="2020-06" db="EMBL/GenBank/DDBJ databases">
        <authorList>
            <consortium name="Plant Systems Biology data submission"/>
        </authorList>
    </citation>
    <scope>NUCLEOTIDE SEQUENCE</scope>
    <source>
        <strain evidence="9">D6</strain>
    </source>
</reference>
<dbReference type="PANTHER" id="PTHR44826">
    <property type="entry name" value="SPORE COAT PROTEIN SP85"/>
    <property type="match status" value="1"/>
</dbReference>
<evidence type="ECO:0000256" key="5">
    <source>
        <dbReference type="ARBA" id="ARBA00033726"/>
    </source>
</evidence>
<evidence type="ECO:0000256" key="3">
    <source>
        <dbReference type="ARBA" id="ARBA00022522"/>
    </source>
</evidence>
<keyword evidence="10" id="KW-1185">Reference proteome</keyword>
<dbReference type="InterPro" id="IPR051860">
    <property type="entry name" value="Plasmodium_CSP_Invasion"/>
</dbReference>
<keyword evidence="8" id="KW-0732">Signal</keyword>
<evidence type="ECO:0000256" key="1">
    <source>
        <dbReference type="ARBA" id="ARBA00006241"/>
    </source>
</evidence>
<protein>
    <recommendedName>
        <fullName evidence="2">Circumsporozoite protein</fullName>
    </recommendedName>
</protein>
<evidence type="ECO:0000313" key="9">
    <source>
        <dbReference type="EMBL" id="CAB9499843.1"/>
    </source>
</evidence>
<name>A0A9N8H7K3_9STRA</name>
<comment type="caution">
    <text evidence="9">The sequence shown here is derived from an EMBL/GenBank/DDBJ whole genome shotgun (WGS) entry which is preliminary data.</text>
</comment>
<dbReference type="AlphaFoldDB" id="A0A9N8H7K3"/>
<sequence>MKTGLPSFPAILVITILMITNASATMTPPNGARALSQTLLGSSKGINFGRKVELSHDGERLAVGQDETVTIYERTKIKSNIEDITTDKAWKRIQVIPATTDKPVTHRISLSPDGKAVAIRHKENVKVHVVDTGELMGAPVNVCGPYNIWNRNVKLHQTPPHSAFGQYTMLTVSCEGSNALAGVVKILRFNENDNQWDNLFTITPQETRGLFGWETAMNIHSDDCILIAIASPLFDNWRGMVQVFKLTPDGQVTLHGDTLQGENRGDKFGTAMAFNTDEQPHLVVGAPEYAKGHGCVSVFHFDRPSVSEEKTWLAIGDSPMTGTQQGDKFGSLVAISANGDRILGASAAKEGGVRSYLRTSFRTLELLGTFSDDEAGTSSIALSYSGSIAAFGTIKGWDSSGAVVGRTQVFLDGNPFCGVEMLGVSMDDQFLSRTLCRNGPSVITTPDACINHNSVFHCTWVDNLSTAPPSSAPSALPTSTPSMSPSGVPSGIPSTSPAANPSAAPSLTPSLSPSQVPTGKPSIAPSVEPTVPPSISPSAFPSMTPSVQPSLAPTAVPSASPSFLDDSIFGEGSEWDLPIVSGMACASIMAVTVGAGVYLKVWTRGEDESSGDSEIEPQNDTDVGLDLEAAIPTGVDGPLFDVYLDP</sequence>
<feature type="compositionally biased region" description="Polar residues" evidence="7">
    <location>
        <begin position="536"/>
        <end position="558"/>
    </location>
</feature>
<accession>A0A9N8H7K3</accession>
<dbReference type="Proteomes" id="UP001153069">
    <property type="component" value="Unassembled WGS sequence"/>
</dbReference>
<evidence type="ECO:0000256" key="2">
    <source>
        <dbReference type="ARBA" id="ARBA00021911"/>
    </source>
</evidence>